<evidence type="ECO:0000313" key="11">
    <source>
        <dbReference type="EMBL" id="AQS51897.1"/>
    </source>
</evidence>
<dbReference type="PROSITE" id="PS50198">
    <property type="entry name" value="PPIC_PPIASE_2"/>
    <property type="match status" value="1"/>
</dbReference>
<proteinExistence type="inferred from homology"/>
<keyword evidence="3" id="KW-0963">Cytoplasm</keyword>
<evidence type="ECO:0000256" key="1">
    <source>
        <dbReference type="ARBA" id="ARBA00004496"/>
    </source>
</evidence>
<evidence type="ECO:0000256" key="6">
    <source>
        <dbReference type="ARBA" id="ARBA00041926"/>
    </source>
</evidence>
<feature type="domain" description="PpiC" evidence="10">
    <location>
        <begin position="1"/>
        <end position="90"/>
    </location>
</feature>
<dbReference type="InterPro" id="IPR052204">
    <property type="entry name" value="PpiC/parvulin_rotamase"/>
</dbReference>
<organism evidence="11 12">
    <name type="scientific">Paenalcaligenes hominis</name>
    <dbReference type="NCBI Taxonomy" id="643674"/>
    <lineage>
        <taxon>Bacteria</taxon>
        <taxon>Pseudomonadati</taxon>
        <taxon>Pseudomonadota</taxon>
        <taxon>Betaproteobacteria</taxon>
        <taxon>Burkholderiales</taxon>
        <taxon>Alcaligenaceae</taxon>
        <taxon>Paenalcaligenes</taxon>
    </lineage>
</organism>
<dbReference type="InterPro" id="IPR023058">
    <property type="entry name" value="PPIase_PpiC_CS"/>
</dbReference>
<dbReference type="SUPFAM" id="SSF54534">
    <property type="entry name" value="FKBP-like"/>
    <property type="match status" value="1"/>
</dbReference>
<dbReference type="Proteomes" id="UP000189369">
    <property type="component" value="Chromosome"/>
</dbReference>
<keyword evidence="9" id="KW-0697">Rotamase</keyword>
<accession>A0A1U9K1J0</accession>
<dbReference type="AlphaFoldDB" id="A0A1U9K1J0"/>
<dbReference type="EMBL" id="CP019697">
    <property type="protein sequence ID" value="AQS51897.1"/>
    <property type="molecule type" value="Genomic_DNA"/>
</dbReference>
<name>A0A1U9K1J0_9BURK</name>
<evidence type="ECO:0000256" key="7">
    <source>
        <dbReference type="ARBA" id="ARBA00043072"/>
    </source>
</evidence>
<dbReference type="InterPro" id="IPR000297">
    <property type="entry name" value="PPIase_PpiC"/>
</dbReference>
<dbReference type="KEGG" id="phn:PAEH1_10670"/>
<dbReference type="PANTHER" id="PTHR43629:SF2">
    <property type="entry name" value="RHODANESE-LIKE_PPIC DOMAIN-CONTAINING PROTEIN 12, CHLOROPLASTIC"/>
    <property type="match status" value="1"/>
</dbReference>
<dbReference type="PANTHER" id="PTHR43629">
    <property type="entry name" value="PEPTIDYL-PROLYL CIS-TRANS ISOMERASE"/>
    <property type="match status" value="1"/>
</dbReference>
<dbReference type="Pfam" id="PF13616">
    <property type="entry name" value="Rotamase_3"/>
    <property type="match status" value="1"/>
</dbReference>
<evidence type="ECO:0000259" key="10">
    <source>
        <dbReference type="PROSITE" id="PS50198"/>
    </source>
</evidence>
<comment type="function">
    <text evidence="8">PPIases accelerate the folding of proteins. It prefers amino acid residues with hydrophobic side chains like leucine and phenylalanine in the P1 position of the peptides substrates.</text>
</comment>
<comment type="similarity">
    <text evidence="2">Belongs to the PpiC/parvulin rotamase family.</text>
</comment>
<dbReference type="GO" id="GO:0003755">
    <property type="term" value="F:peptidyl-prolyl cis-trans isomerase activity"/>
    <property type="evidence" value="ECO:0007669"/>
    <property type="project" value="UniProtKB-KW"/>
</dbReference>
<dbReference type="PROSITE" id="PS01096">
    <property type="entry name" value="PPIC_PPIASE_1"/>
    <property type="match status" value="1"/>
</dbReference>
<evidence type="ECO:0000256" key="2">
    <source>
        <dbReference type="ARBA" id="ARBA00007656"/>
    </source>
</evidence>
<evidence type="ECO:0000256" key="9">
    <source>
        <dbReference type="PROSITE-ProRule" id="PRU00278"/>
    </source>
</evidence>
<dbReference type="STRING" id="643674.PAEH1_10670"/>
<protein>
    <recommendedName>
        <fullName evidence="5">Peptidyl-prolyl cis-trans isomerase C</fullName>
    </recommendedName>
    <alternativeName>
        <fullName evidence="7">Parvulin</fullName>
    </alternativeName>
    <alternativeName>
        <fullName evidence="6">Rotamase C</fullName>
    </alternativeName>
</protein>
<keyword evidence="4 9" id="KW-0413">Isomerase</keyword>
<evidence type="ECO:0000256" key="5">
    <source>
        <dbReference type="ARBA" id="ARBA00040926"/>
    </source>
</evidence>
<sequence>MAQAAASHILVETEARAQELKSAIEAGADFAQLAQQNSSCPSAHQGGALGTFGRGQMVPEFDEVVFTAPVGIVQGPVKTQFGYHLVLVTERND</sequence>
<dbReference type="InterPro" id="IPR046357">
    <property type="entry name" value="PPIase_dom_sf"/>
</dbReference>
<gene>
    <name evidence="11" type="ORF">PAEH1_10670</name>
</gene>
<reference evidence="11 12" key="1">
    <citation type="submission" date="2017-01" db="EMBL/GenBank/DDBJ databases">
        <title>Complete Genome Sequence of Paenalcaligenes hominis, Isolated from a paraplegic Patient with neurogenic bladder.</title>
        <authorList>
            <person name="Mukhopadhyay R."/>
            <person name="Joaquin J."/>
            <person name="Hogue R."/>
            <person name="Kilaru A."/>
            <person name="Jospin G."/>
            <person name="Mars K."/>
            <person name="Eisen J.A."/>
            <person name="Chaturvedi V."/>
        </authorList>
    </citation>
    <scope>NUCLEOTIDE SEQUENCE [LARGE SCALE GENOMIC DNA]</scope>
    <source>
        <strain evidence="11 12">15S00501</strain>
    </source>
</reference>
<dbReference type="GO" id="GO:0005737">
    <property type="term" value="C:cytoplasm"/>
    <property type="evidence" value="ECO:0007669"/>
    <property type="project" value="UniProtKB-SubCell"/>
</dbReference>
<dbReference type="Gene3D" id="3.10.50.40">
    <property type="match status" value="1"/>
</dbReference>
<evidence type="ECO:0000256" key="3">
    <source>
        <dbReference type="ARBA" id="ARBA00022490"/>
    </source>
</evidence>
<comment type="subcellular location">
    <subcellularLocation>
        <location evidence="1">Cytoplasm</location>
    </subcellularLocation>
</comment>
<evidence type="ECO:0000256" key="4">
    <source>
        <dbReference type="ARBA" id="ARBA00023235"/>
    </source>
</evidence>
<evidence type="ECO:0000313" key="12">
    <source>
        <dbReference type="Proteomes" id="UP000189369"/>
    </source>
</evidence>
<evidence type="ECO:0000256" key="8">
    <source>
        <dbReference type="ARBA" id="ARBA00046231"/>
    </source>
</evidence>